<keyword evidence="3" id="KW-1185">Reference proteome</keyword>
<evidence type="ECO:0000313" key="3">
    <source>
        <dbReference type="Proteomes" id="UP001056429"/>
    </source>
</evidence>
<proteinExistence type="predicted"/>
<dbReference type="Pfam" id="PF14903">
    <property type="entry name" value="WG_beta_rep"/>
    <property type="match status" value="3"/>
</dbReference>
<feature type="chain" id="PRO_5039898146" evidence="1">
    <location>
        <begin position="25"/>
        <end position="217"/>
    </location>
</feature>
<organism evidence="2 3">
    <name type="scientific">Oceanirhabdus seepicola</name>
    <dbReference type="NCBI Taxonomy" id="2828781"/>
    <lineage>
        <taxon>Bacteria</taxon>
        <taxon>Bacillati</taxon>
        <taxon>Bacillota</taxon>
        <taxon>Clostridia</taxon>
        <taxon>Eubacteriales</taxon>
        <taxon>Clostridiaceae</taxon>
        <taxon>Oceanirhabdus</taxon>
    </lineage>
</organism>
<sequence>MKKLFKLITFTLILLLFTSFISCSSTQSKSRTLDTLSLKEGTLVAPARFNGKWGVMTSSGEWVFDPTSDITALRDFHEGLALACNKCQEWGYINPYGEWVIKPKFEFNESDYEPSDSTNFNDGRALLKETGKDYGYIDKSGDYVIEPQFDWASPFNEGVATFLHRKNNIFYEFINPNGEILLIIEDQNSFEMVSDFSEDLIAKENDNGKMGFINIYG</sequence>
<evidence type="ECO:0000313" key="2">
    <source>
        <dbReference type="EMBL" id="MCM1989831.1"/>
    </source>
</evidence>
<dbReference type="InterPro" id="IPR032774">
    <property type="entry name" value="WG_beta_rep"/>
</dbReference>
<dbReference type="RefSeq" id="WP_250858853.1">
    <property type="nucleotide sequence ID" value="NZ_JAGSOJ010000002.1"/>
</dbReference>
<evidence type="ECO:0000256" key="1">
    <source>
        <dbReference type="SAM" id="SignalP"/>
    </source>
</evidence>
<comment type="caution">
    <text evidence="2">The sequence shown here is derived from an EMBL/GenBank/DDBJ whole genome shotgun (WGS) entry which is preliminary data.</text>
</comment>
<dbReference type="EMBL" id="JAGSOJ010000002">
    <property type="protein sequence ID" value="MCM1989831.1"/>
    <property type="molecule type" value="Genomic_DNA"/>
</dbReference>
<dbReference type="Proteomes" id="UP001056429">
    <property type="component" value="Unassembled WGS sequence"/>
</dbReference>
<accession>A0A9J6NZ70</accession>
<dbReference type="PANTHER" id="PTHR37841">
    <property type="entry name" value="GLR2918 PROTEIN"/>
    <property type="match status" value="1"/>
</dbReference>
<gene>
    <name evidence="2" type="ORF">KDK92_08775</name>
</gene>
<feature type="signal peptide" evidence="1">
    <location>
        <begin position="1"/>
        <end position="24"/>
    </location>
</feature>
<reference evidence="2" key="2">
    <citation type="submission" date="2021-04" db="EMBL/GenBank/DDBJ databases">
        <authorList>
            <person name="Dong X."/>
        </authorList>
    </citation>
    <scope>NUCLEOTIDE SEQUENCE</scope>
    <source>
        <strain evidence="2">ZWT</strain>
    </source>
</reference>
<dbReference type="PANTHER" id="PTHR37841:SF1">
    <property type="entry name" value="DUF3298 DOMAIN-CONTAINING PROTEIN"/>
    <property type="match status" value="1"/>
</dbReference>
<name>A0A9J6NZ70_9CLOT</name>
<protein>
    <submittedName>
        <fullName evidence="2">WG repeat-containing protein</fullName>
    </submittedName>
</protein>
<reference evidence="2" key="1">
    <citation type="journal article" date="2021" name="mSystems">
        <title>Bacteria and Archaea Synergistically Convert Glycine Betaine to Biogenic Methane in the Formosa Cold Seep of the South China Sea.</title>
        <authorList>
            <person name="Li L."/>
            <person name="Zhang W."/>
            <person name="Zhang S."/>
            <person name="Song L."/>
            <person name="Sun Q."/>
            <person name="Zhang H."/>
            <person name="Xiang H."/>
            <person name="Dong X."/>
        </authorList>
    </citation>
    <scope>NUCLEOTIDE SEQUENCE</scope>
    <source>
        <strain evidence="2">ZWT</strain>
    </source>
</reference>
<dbReference type="SUPFAM" id="SSF69360">
    <property type="entry name" value="Cell wall binding repeat"/>
    <property type="match status" value="1"/>
</dbReference>
<dbReference type="PROSITE" id="PS51257">
    <property type="entry name" value="PROKAR_LIPOPROTEIN"/>
    <property type="match status" value="1"/>
</dbReference>
<keyword evidence="1" id="KW-0732">Signal</keyword>
<dbReference type="AlphaFoldDB" id="A0A9J6NZ70"/>